<evidence type="ECO:0000259" key="1">
    <source>
        <dbReference type="Pfam" id="PF07727"/>
    </source>
</evidence>
<organism evidence="2">
    <name type="scientific">Tanacetum cinerariifolium</name>
    <name type="common">Dalmatian daisy</name>
    <name type="synonym">Chrysanthemum cinerariifolium</name>
    <dbReference type="NCBI Taxonomy" id="118510"/>
    <lineage>
        <taxon>Eukaryota</taxon>
        <taxon>Viridiplantae</taxon>
        <taxon>Streptophyta</taxon>
        <taxon>Embryophyta</taxon>
        <taxon>Tracheophyta</taxon>
        <taxon>Spermatophyta</taxon>
        <taxon>Magnoliopsida</taxon>
        <taxon>eudicotyledons</taxon>
        <taxon>Gunneridae</taxon>
        <taxon>Pentapetalae</taxon>
        <taxon>asterids</taxon>
        <taxon>campanulids</taxon>
        <taxon>Asterales</taxon>
        <taxon>Asteraceae</taxon>
        <taxon>Asteroideae</taxon>
        <taxon>Anthemideae</taxon>
        <taxon>Anthemidinae</taxon>
        <taxon>Tanacetum</taxon>
    </lineage>
</organism>
<dbReference type="AlphaFoldDB" id="A0A6L2NYX5"/>
<dbReference type="EMBL" id="BKCJ010010037">
    <property type="protein sequence ID" value="GEU89784.1"/>
    <property type="molecule type" value="Genomic_DNA"/>
</dbReference>
<protein>
    <submittedName>
        <fullName evidence="2">Zinc finger, CCHC-type</fullName>
    </submittedName>
</protein>
<dbReference type="SUPFAM" id="SSF56672">
    <property type="entry name" value="DNA/RNA polymerases"/>
    <property type="match status" value="1"/>
</dbReference>
<reference evidence="2" key="1">
    <citation type="journal article" date="2019" name="Sci. Rep.">
        <title>Draft genome of Tanacetum cinerariifolium, the natural source of mosquito coil.</title>
        <authorList>
            <person name="Yamashiro T."/>
            <person name="Shiraishi A."/>
            <person name="Satake H."/>
            <person name="Nakayama K."/>
        </authorList>
    </citation>
    <scope>NUCLEOTIDE SEQUENCE</scope>
</reference>
<dbReference type="Pfam" id="PF07727">
    <property type="entry name" value="RVT_2"/>
    <property type="match status" value="1"/>
</dbReference>
<name>A0A6L2NYX5_TANCI</name>
<dbReference type="InterPro" id="IPR043502">
    <property type="entry name" value="DNA/RNA_pol_sf"/>
</dbReference>
<dbReference type="CDD" id="cd09272">
    <property type="entry name" value="RNase_HI_RT_Ty1"/>
    <property type="match status" value="1"/>
</dbReference>
<dbReference type="PANTHER" id="PTHR11439">
    <property type="entry name" value="GAG-POL-RELATED RETROTRANSPOSON"/>
    <property type="match status" value="1"/>
</dbReference>
<feature type="domain" description="Reverse transcriptase Ty1/copia-type" evidence="1">
    <location>
        <begin position="208"/>
        <end position="408"/>
    </location>
</feature>
<accession>A0A6L2NYX5</accession>
<evidence type="ECO:0000313" key="2">
    <source>
        <dbReference type="EMBL" id="GEU89784.1"/>
    </source>
</evidence>
<comment type="caution">
    <text evidence="2">The sequence shown here is derived from an EMBL/GenBank/DDBJ whole genome shotgun (WGS) entry which is preliminary data.</text>
</comment>
<gene>
    <name evidence="2" type="ORF">Tci_061762</name>
</gene>
<dbReference type="PANTHER" id="PTHR11439:SF521">
    <property type="entry name" value="RNA-DIRECTED DNA POLYMERASE"/>
    <property type="match status" value="1"/>
</dbReference>
<proteinExistence type="predicted"/>
<dbReference type="InterPro" id="IPR013103">
    <property type="entry name" value="RVT_2"/>
</dbReference>
<sequence>MHNNIMATGSRDRPPMLAMGIYAQWQSRFLRYIDIRPNGDALRKCILEVETILITSPEIKAHYQSKKKAIHLLLTGIGDEFYLTVDACKTAPKMWIATERLQQGESLNIQDLRILALHLVFSFPSKFWSSSGVPTSFYNRDPTSFELLDLTVHNFNSIEEDPGTYNEAMQSRDVAFWKEAIDDEIGFIMKNNTWVLSDLPPGCKPLDKREGIDYFDTYAPLALITTIRLLLALAAIHNLVIHQMDEKTTYLNADLEEEMYMKQLEGFVMPGNEHTVCKPVKSLYGLKQAPKQWHQKFNEVVLSSGFHLNQSDKCVYSKIDDSGKGVIICLYVDDMLIFGIDQNQVDKTKKFLSSSFLMKDMGEADVIFGIKIKRENKGIVITVTQSHYIEKILKKFNREDCYPVSTTIDLIEKLKPNTCKHVDQLEYSRAIGCLMYVMTSTRPDIAFVVGRLSKFTSYSDASWISHVEDSSSTSGWVFLLGGGAISWASKNQTCITGSIIESEFVALVVAGKEAE</sequence>